<evidence type="ECO:0000259" key="5">
    <source>
        <dbReference type="Pfam" id="PF08100"/>
    </source>
</evidence>
<evidence type="ECO:0000256" key="2">
    <source>
        <dbReference type="ARBA" id="ARBA00022679"/>
    </source>
</evidence>
<dbReference type="Proteomes" id="UP000054321">
    <property type="component" value="Unassembled WGS sequence"/>
</dbReference>
<dbReference type="PROSITE" id="PS51683">
    <property type="entry name" value="SAM_OMT_II"/>
    <property type="match status" value="1"/>
</dbReference>
<dbReference type="GO" id="GO:0046983">
    <property type="term" value="F:protein dimerization activity"/>
    <property type="evidence" value="ECO:0007669"/>
    <property type="project" value="InterPro"/>
</dbReference>
<dbReference type="OrthoDB" id="1606438at2759"/>
<dbReference type="InterPro" id="IPR029063">
    <property type="entry name" value="SAM-dependent_MTases_sf"/>
</dbReference>
<dbReference type="GO" id="GO:0008171">
    <property type="term" value="F:O-methyltransferase activity"/>
    <property type="evidence" value="ECO:0007669"/>
    <property type="project" value="InterPro"/>
</dbReference>
<protein>
    <submittedName>
        <fullName evidence="6">Uncharacterized protein</fullName>
    </submittedName>
</protein>
<dbReference type="Pfam" id="PF00891">
    <property type="entry name" value="Methyltransf_2"/>
    <property type="match status" value="1"/>
</dbReference>
<sequence>MAFTHQKSLVVAAEDILAHISNLSEQLSQRSWLPPNSLHVGATSELWTTHDSAIEASRSAILSLMRHLELLLEGPHEFLHTYVSTNWEYGALYTLLEFDVLEKLPLDGAAVTADLLAEQVGISPEKLLRICRLVATVGILQEIEEGSFAHTAISEMLVRDKGYKSFIRFQLFETRIASANLSDSLQRPNPYWTGQSAFKHAFGMPLYDWHAKHPEKGKRFAQAMGSVSQGLDPGNSMIIDWFANQQDSNQKGPKPLIVEVAGKTGAFSCQLATIFPDLSFEVQDSSPELLRQGEHSVPPEIAARVRFREADLFARPSIQRDHSEDRRGPIVFLLRGVLWNLAENDLITLLQNFALVMKDGEGISLLVSDLVSPAWGTFEPNIERAYRRRDVTLMTMHNVKQRTASEWNTLIRSADPDFSVRLPAPSCSISVHSITTF</sequence>
<evidence type="ECO:0000256" key="1">
    <source>
        <dbReference type="ARBA" id="ARBA00022603"/>
    </source>
</evidence>
<dbReference type="PANTHER" id="PTHR43712">
    <property type="entry name" value="PUTATIVE (AFU_ORTHOLOGUE AFUA_4G14580)-RELATED"/>
    <property type="match status" value="1"/>
</dbReference>
<dbReference type="Pfam" id="PF08100">
    <property type="entry name" value="Dimerisation"/>
    <property type="match status" value="1"/>
</dbReference>
<dbReference type="EMBL" id="KN832883">
    <property type="protein sequence ID" value="KIM97002.1"/>
    <property type="molecule type" value="Genomic_DNA"/>
</dbReference>
<dbReference type="InterPro" id="IPR016461">
    <property type="entry name" value="COMT-like"/>
</dbReference>
<evidence type="ECO:0000313" key="7">
    <source>
        <dbReference type="Proteomes" id="UP000054321"/>
    </source>
</evidence>
<accession>A0A0C3D527</accession>
<keyword evidence="3" id="KW-0949">S-adenosyl-L-methionine</keyword>
<dbReference type="GO" id="GO:0032259">
    <property type="term" value="P:methylation"/>
    <property type="evidence" value="ECO:0007669"/>
    <property type="project" value="UniProtKB-KW"/>
</dbReference>
<dbReference type="Gene3D" id="1.10.10.10">
    <property type="entry name" value="Winged helix-like DNA-binding domain superfamily/Winged helix DNA-binding domain"/>
    <property type="match status" value="1"/>
</dbReference>
<organism evidence="6 7">
    <name type="scientific">Oidiodendron maius (strain Zn)</name>
    <dbReference type="NCBI Taxonomy" id="913774"/>
    <lineage>
        <taxon>Eukaryota</taxon>
        <taxon>Fungi</taxon>
        <taxon>Dikarya</taxon>
        <taxon>Ascomycota</taxon>
        <taxon>Pezizomycotina</taxon>
        <taxon>Leotiomycetes</taxon>
        <taxon>Leotiomycetes incertae sedis</taxon>
        <taxon>Myxotrichaceae</taxon>
        <taxon>Oidiodendron</taxon>
    </lineage>
</organism>
<dbReference type="InParanoid" id="A0A0C3D527"/>
<dbReference type="AlphaFoldDB" id="A0A0C3D527"/>
<evidence type="ECO:0000259" key="4">
    <source>
        <dbReference type="Pfam" id="PF00891"/>
    </source>
</evidence>
<name>A0A0C3D527_OIDMZ</name>
<dbReference type="Gene3D" id="3.40.50.150">
    <property type="entry name" value="Vaccinia Virus protein VP39"/>
    <property type="match status" value="1"/>
</dbReference>
<evidence type="ECO:0000313" key="6">
    <source>
        <dbReference type="EMBL" id="KIM97002.1"/>
    </source>
</evidence>
<keyword evidence="1" id="KW-0489">Methyltransferase</keyword>
<keyword evidence="2" id="KW-0808">Transferase</keyword>
<gene>
    <name evidence="6" type="ORF">OIDMADRAFT_204739</name>
</gene>
<dbReference type="InterPro" id="IPR012967">
    <property type="entry name" value="COMT_dimerisation"/>
</dbReference>
<feature type="domain" description="O-methyltransferase dimerisation" evidence="5">
    <location>
        <begin position="91"/>
        <end position="159"/>
    </location>
</feature>
<evidence type="ECO:0000256" key="3">
    <source>
        <dbReference type="ARBA" id="ARBA00022691"/>
    </source>
</evidence>
<reference evidence="7" key="2">
    <citation type="submission" date="2015-01" db="EMBL/GenBank/DDBJ databases">
        <title>Evolutionary Origins and Diversification of the Mycorrhizal Mutualists.</title>
        <authorList>
            <consortium name="DOE Joint Genome Institute"/>
            <consortium name="Mycorrhizal Genomics Consortium"/>
            <person name="Kohler A."/>
            <person name="Kuo A."/>
            <person name="Nagy L.G."/>
            <person name="Floudas D."/>
            <person name="Copeland A."/>
            <person name="Barry K.W."/>
            <person name="Cichocki N."/>
            <person name="Veneault-Fourrey C."/>
            <person name="LaButti K."/>
            <person name="Lindquist E.A."/>
            <person name="Lipzen A."/>
            <person name="Lundell T."/>
            <person name="Morin E."/>
            <person name="Murat C."/>
            <person name="Riley R."/>
            <person name="Ohm R."/>
            <person name="Sun H."/>
            <person name="Tunlid A."/>
            <person name="Henrissat B."/>
            <person name="Grigoriev I.V."/>
            <person name="Hibbett D.S."/>
            <person name="Martin F."/>
        </authorList>
    </citation>
    <scope>NUCLEOTIDE SEQUENCE [LARGE SCALE GENOMIC DNA]</scope>
    <source>
        <strain evidence="7">Zn</strain>
    </source>
</reference>
<reference evidence="6 7" key="1">
    <citation type="submission" date="2014-04" db="EMBL/GenBank/DDBJ databases">
        <authorList>
            <consortium name="DOE Joint Genome Institute"/>
            <person name="Kuo A."/>
            <person name="Martino E."/>
            <person name="Perotto S."/>
            <person name="Kohler A."/>
            <person name="Nagy L.G."/>
            <person name="Floudas D."/>
            <person name="Copeland A."/>
            <person name="Barry K.W."/>
            <person name="Cichocki N."/>
            <person name="Veneault-Fourrey C."/>
            <person name="LaButti K."/>
            <person name="Lindquist E.A."/>
            <person name="Lipzen A."/>
            <person name="Lundell T."/>
            <person name="Morin E."/>
            <person name="Murat C."/>
            <person name="Sun H."/>
            <person name="Tunlid A."/>
            <person name="Henrissat B."/>
            <person name="Grigoriev I.V."/>
            <person name="Hibbett D.S."/>
            <person name="Martin F."/>
            <person name="Nordberg H.P."/>
            <person name="Cantor M.N."/>
            <person name="Hua S.X."/>
        </authorList>
    </citation>
    <scope>NUCLEOTIDE SEQUENCE [LARGE SCALE GENOMIC DNA]</scope>
    <source>
        <strain evidence="6 7">Zn</strain>
    </source>
</reference>
<feature type="domain" description="O-methyltransferase C-terminal" evidence="4">
    <location>
        <begin position="194"/>
        <end position="414"/>
    </location>
</feature>
<dbReference type="InterPro" id="IPR001077">
    <property type="entry name" value="COMT_C"/>
</dbReference>
<dbReference type="InterPro" id="IPR036388">
    <property type="entry name" value="WH-like_DNA-bd_sf"/>
</dbReference>
<dbReference type="SUPFAM" id="SSF46785">
    <property type="entry name" value="Winged helix' DNA-binding domain"/>
    <property type="match status" value="1"/>
</dbReference>
<dbReference type="SUPFAM" id="SSF53335">
    <property type="entry name" value="S-adenosyl-L-methionine-dependent methyltransferases"/>
    <property type="match status" value="1"/>
</dbReference>
<dbReference type="HOGENOM" id="CLU_005533_1_3_1"/>
<proteinExistence type="predicted"/>
<dbReference type="PANTHER" id="PTHR43712:SF12">
    <property type="entry name" value="STERIGMATOCYSTIN 8-O-METHYLTRANSFERASE"/>
    <property type="match status" value="1"/>
</dbReference>
<dbReference type="InterPro" id="IPR036390">
    <property type="entry name" value="WH_DNA-bd_sf"/>
</dbReference>
<keyword evidence="7" id="KW-1185">Reference proteome</keyword>